<dbReference type="Gene3D" id="3.20.20.100">
    <property type="entry name" value="NADP-dependent oxidoreductase domain"/>
    <property type="match status" value="1"/>
</dbReference>
<gene>
    <name evidence="2" type="primary">yhdN_2</name>
    <name evidence="2" type="ORF">MAA8898_01069</name>
</gene>
<organism evidence="2 3">
    <name type="scientific">Maliponia aquimaris</name>
    <dbReference type="NCBI Taxonomy" id="1673631"/>
    <lineage>
        <taxon>Bacteria</taxon>
        <taxon>Pseudomonadati</taxon>
        <taxon>Pseudomonadota</taxon>
        <taxon>Alphaproteobacteria</taxon>
        <taxon>Rhodobacterales</taxon>
        <taxon>Paracoccaceae</taxon>
        <taxon>Maliponia</taxon>
    </lineage>
</organism>
<dbReference type="Proteomes" id="UP000207598">
    <property type="component" value="Unassembled WGS sequence"/>
</dbReference>
<dbReference type="InterPro" id="IPR006175">
    <property type="entry name" value="YjgF/YER057c/UK114"/>
</dbReference>
<dbReference type="CDD" id="cd06154">
    <property type="entry name" value="YjgF_YER057c_UK114_like_6"/>
    <property type="match status" value="1"/>
</dbReference>
<dbReference type="InterPro" id="IPR023210">
    <property type="entry name" value="NADP_OxRdtase_dom"/>
</dbReference>
<evidence type="ECO:0000259" key="1">
    <source>
        <dbReference type="Pfam" id="PF00248"/>
    </source>
</evidence>
<dbReference type="AlphaFoldDB" id="A0A238K302"/>
<dbReference type="InterPro" id="IPR035959">
    <property type="entry name" value="RutC-like_sf"/>
</dbReference>
<sequence>MTGPDRIALGAHLNISRVLTGLWQVADIERVSGTIAPDIGAGWLADYAAQGFDSFDMADHYGSAEILAGRLLKRPEGARATVFTKWCPPPGPMTPDVVRRGVEERLERLGTDCVDLLQFHWWSFEHPAWLDALHELACLRDQGLIREIGVTNFDAAHVALALADGVPLLTNQVSFSLVDRRAAGPLSDLAARSPLRLLAYGTLCGGFLSGKWLDQPEPQTIPDWSKMKYKRFIDVTGGWDAFQGILRAAHLIAGKHGVSVSNVATRWVLEHPAVAGVIVGARLGEAVHTEDNLRLFSFALDTEDQDRLNTAFAATNPVPGDCGDEYRRPPFLTASGDLSHHLDTMPRAHLPVPVPHRAEATRVLSGSEWEDIAGYCRAQKVGDRILVSGTTATAGHSRRVAPDDAGAQATYVLDKILAALAALGAAAEDVVRTRIYLTDPEDVLAVSQAHGRVFGAVKPANTLVVVAGLIGGYRVEIEAEAILRP</sequence>
<keyword evidence="3" id="KW-1185">Reference proteome</keyword>
<dbReference type="RefSeq" id="WP_094019920.1">
    <property type="nucleotide sequence ID" value="NZ_FXYF01000002.1"/>
</dbReference>
<dbReference type="EC" id="1.1.1.-" evidence="2"/>
<evidence type="ECO:0000313" key="2">
    <source>
        <dbReference type="EMBL" id="SMX36837.1"/>
    </source>
</evidence>
<dbReference type="PANTHER" id="PTHR43147:SF2">
    <property type="entry name" value="NADP-DEPENDENT OXIDOREDUCTASE DOMAIN-CONTAINING PROTEIN"/>
    <property type="match status" value="1"/>
</dbReference>
<proteinExistence type="predicted"/>
<dbReference type="Gene3D" id="3.30.1330.40">
    <property type="entry name" value="RutC-like"/>
    <property type="match status" value="1"/>
</dbReference>
<dbReference type="PANTHER" id="PTHR43147">
    <property type="entry name" value="PROTEIN TAS"/>
    <property type="match status" value="1"/>
</dbReference>
<dbReference type="CDD" id="cd19101">
    <property type="entry name" value="AKR_unchar"/>
    <property type="match status" value="1"/>
</dbReference>
<feature type="domain" description="NADP-dependent oxidoreductase" evidence="1">
    <location>
        <begin position="21"/>
        <end position="309"/>
    </location>
</feature>
<dbReference type="GO" id="GO:0016491">
    <property type="term" value="F:oxidoreductase activity"/>
    <property type="evidence" value="ECO:0007669"/>
    <property type="project" value="UniProtKB-KW"/>
</dbReference>
<accession>A0A238K302</accession>
<dbReference type="InterPro" id="IPR036812">
    <property type="entry name" value="NAD(P)_OxRdtase_dom_sf"/>
</dbReference>
<name>A0A238K302_9RHOB</name>
<dbReference type="Pfam" id="PF00248">
    <property type="entry name" value="Aldo_ket_red"/>
    <property type="match status" value="1"/>
</dbReference>
<dbReference type="SUPFAM" id="SSF51430">
    <property type="entry name" value="NAD(P)-linked oxidoreductase"/>
    <property type="match status" value="1"/>
</dbReference>
<dbReference type="EMBL" id="FXYF01000002">
    <property type="protein sequence ID" value="SMX36837.1"/>
    <property type="molecule type" value="Genomic_DNA"/>
</dbReference>
<dbReference type="InterPro" id="IPR020471">
    <property type="entry name" value="AKR"/>
</dbReference>
<keyword evidence="2" id="KW-0560">Oxidoreductase</keyword>
<dbReference type="Pfam" id="PF01042">
    <property type="entry name" value="Ribonuc_L-PSP"/>
    <property type="match status" value="1"/>
</dbReference>
<protein>
    <submittedName>
        <fullName evidence="2">General stress protein 69</fullName>
        <ecNumber evidence="2">1.1.1.-</ecNumber>
    </submittedName>
</protein>
<dbReference type="SUPFAM" id="SSF55298">
    <property type="entry name" value="YjgF-like"/>
    <property type="match status" value="1"/>
</dbReference>
<dbReference type="PRINTS" id="PR00069">
    <property type="entry name" value="ALDKETRDTASE"/>
</dbReference>
<evidence type="ECO:0000313" key="3">
    <source>
        <dbReference type="Proteomes" id="UP000207598"/>
    </source>
</evidence>
<dbReference type="OrthoDB" id="9783572at2"/>
<reference evidence="2 3" key="1">
    <citation type="submission" date="2017-05" db="EMBL/GenBank/DDBJ databases">
        <authorList>
            <person name="Song R."/>
            <person name="Chenine A.L."/>
            <person name="Ruprecht R.M."/>
        </authorList>
    </citation>
    <scope>NUCLEOTIDE SEQUENCE [LARGE SCALE GENOMIC DNA]</scope>
    <source>
        <strain evidence="2 3">CECT 8898</strain>
    </source>
</reference>